<feature type="region of interest" description="Disordered" evidence="1">
    <location>
        <begin position="177"/>
        <end position="399"/>
    </location>
</feature>
<sequence length="399" mass="39198">MTGDRPGLYGGSGEEVCDVAAMTAFLTEHPERAAAFAGVLDVPADGIGEHLASLTPVVLRFDTAVTNHGFADGRATPFQSVLQAGTAVLVDDSGVPQVRCACGNPLDPPASRPSPEYRGDPWPGFTPATVVVVENSPAPVSVLVVVDEATGVVEARPVGTTGDSDRPVDPALAERARELAPERGTSSSGSGTPSADPSVADPDGGGSTVPDPSPADGSAGTGRPPTDGESPPGGADGEPGVPTAPDPGSRTGGSPDADPPSPGVPEQPDEPPADNGTAGDAPAEEAPPQEAPAPEAPAPGVPAPQAPAPEAPAPEAPAPEAPAPEVPAPEAPAPEASTREAPAPEAPAPEVPAPEAPAPEVPAPEAPAPDAPAPEAPAEEEPTGDAPVDQVPPEETTVP</sequence>
<feature type="domain" description="DUF6777" evidence="2">
    <location>
        <begin position="2"/>
        <end position="159"/>
    </location>
</feature>
<evidence type="ECO:0000313" key="4">
    <source>
        <dbReference type="Proteomes" id="UP000471126"/>
    </source>
</evidence>
<evidence type="ECO:0000313" key="3">
    <source>
        <dbReference type="EMBL" id="NEM08176.1"/>
    </source>
</evidence>
<dbReference type="EMBL" id="JAAGWE010000036">
    <property type="protein sequence ID" value="NEM08176.1"/>
    <property type="molecule type" value="Genomic_DNA"/>
</dbReference>
<feature type="compositionally biased region" description="Low complexity" evidence="1">
    <location>
        <begin position="182"/>
        <end position="194"/>
    </location>
</feature>
<name>A0A6P0GLN8_9ACTN</name>
<accession>A0A6P0GLN8</accession>
<comment type="caution">
    <text evidence="3">The sequence shown here is derived from an EMBL/GenBank/DDBJ whole genome shotgun (WGS) entry which is preliminary data.</text>
</comment>
<feature type="compositionally biased region" description="Pro residues" evidence="1">
    <location>
        <begin position="344"/>
        <end position="375"/>
    </location>
</feature>
<feature type="compositionally biased region" description="Low complexity" evidence="1">
    <location>
        <begin position="333"/>
        <end position="343"/>
    </location>
</feature>
<evidence type="ECO:0000259" key="2">
    <source>
        <dbReference type="Pfam" id="PF20568"/>
    </source>
</evidence>
<proteinExistence type="predicted"/>
<dbReference type="Pfam" id="PF20568">
    <property type="entry name" value="DUF6777"/>
    <property type="match status" value="1"/>
</dbReference>
<reference evidence="3 4" key="1">
    <citation type="submission" date="2019-12" db="EMBL/GenBank/DDBJ databases">
        <title>WGS of CPCC 203550 I12A-02606.</title>
        <authorList>
            <person name="Jiang Z."/>
        </authorList>
    </citation>
    <scope>NUCLEOTIDE SEQUENCE [LARGE SCALE GENOMIC DNA]</scope>
    <source>
        <strain evidence="3 4">I12A-02606</strain>
    </source>
</reference>
<dbReference type="AlphaFoldDB" id="A0A6P0GLN8"/>
<dbReference type="InterPro" id="IPR046704">
    <property type="entry name" value="DUF6777"/>
</dbReference>
<feature type="compositionally biased region" description="Pro residues" evidence="1">
    <location>
        <begin position="289"/>
        <end position="332"/>
    </location>
</feature>
<dbReference type="Proteomes" id="UP000471126">
    <property type="component" value="Unassembled WGS sequence"/>
</dbReference>
<protein>
    <recommendedName>
        <fullName evidence="2">DUF6777 domain-containing protein</fullName>
    </recommendedName>
</protein>
<evidence type="ECO:0000256" key="1">
    <source>
        <dbReference type="SAM" id="MobiDB-lite"/>
    </source>
</evidence>
<dbReference type="RefSeq" id="WP_345771433.1">
    <property type="nucleotide sequence ID" value="NZ_JAAGWE010000036.1"/>
</dbReference>
<gene>
    <name evidence="3" type="ORF">GCU54_19585</name>
</gene>
<organism evidence="3 4">
    <name type="scientific">Geodermatophilus normandii</name>
    <dbReference type="NCBI Taxonomy" id="1137989"/>
    <lineage>
        <taxon>Bacteria</taxon>
        <taxon>Bacillati</taxon>
        <taxon>Actinomycetota</taxon>
        <taxon>Actinomycetes</taxon>
        <taxon>Geodermatophilales</taxon>
        <taxon>Geodermatophilaceae</taxon>
        <taxon>Geodermatophilus</taxon>
    </lineage>
</organism>